<dbReference type="Proteomes" id="UP000295510">
    <property type="component" value="Unassembled WGS sequence"/>
</dbReference>
<dbReference type="InterPro" id="IPR001279">
    <property type="entry name" value="Metallo-B-lactamas"/>
</dbReference>
<dbReference type="InterPro" id="IPR000396">
    <property type="entry name" value="Pdiesterase2"/>
</dbReference>
<dbReference type="Pfam" id="PF12706">
    <property type="entry name" value="Lactamase_B_2"/>
    <property type="match status" value="1"/>
</dbReference>
<proteinExistence type="predicted"/>
<dbReference type="EMBL" id="SNYL01000003">
    <property type="protein sequence ID" value="TDQ44360.1"/>
    <property type="molecule type" value="Genomic_DNA"/>
</dbReference>
<dbReference type="Gene3D" id="3.60.15.10">
    <property type="entry name" value="Ribonuclease Z/Hydroxyacylglutathione hydrolase-like"/>
    <property type="match status" value="1"/>
</dbReference>
<protein>
    <submittedName>
        <fullName evidence="2">Beta-lactamase family protein</fullName>
    </submittedName>
</protein>
<dbReference type="SMART" id="SM00849">
    <property type="entry name" value="Lactamase_B"/>
    <property type="match status" value="1"/>
</dbReference>
<dbReference type="PANTHER" id="PTHR28283">
    <property type="entry name" value="3',5'-CYCLIC-NUCLEOTIDE PHOSPHODIESTERASE 1"/>
    <property type="match status" value="1"/>
</dbReference>
<dbReference type="GO" id="GO:0006198">
    <property type="term" value="P:cAMP catabolic process"/>
    <property type="evidence" value="ECO:0007669"/>
    <property type="project" value="InterPro"/>
</dbReference>
<dbReference type="OrthoDB" id="9803916at2"/>
<dbReference type="PRINTS" id="PR00388">
    <property type="entry name" value="PDIESTERASE2"/>
</dbReference>
<dbReference type="AlphaFoldDB" id="A0A4R6UCD4"/>
<dbReference type="InterPro" id="IPR036866">
    <property type="entry name" value="RibonucZ/Hydroxyglut_hydro"/>
</dbReference>
<dbReference type="RefSeq" id="WP_133595960.1">
    <property type="nucleotide sequence ID" value="NZ_SNYL01000003.1"/>
</dbReference>
<dbReference type="SUPFAM" id="SSF56281">
    <property type="entry name" value="Metallo-hydrolase/oxidoreductase"/>
    <property type="match status" value="1"/>
</dbReference>
<gene>
    <name evidence="2" type="ORF">DFR43_103104</name>
</gene>
<dbReference type="GO" id="GO:0004115">
    <property type="term" value="F:3',5'-cyclic-AMP phosphodiesterase activity"/>
    <property type="evidence" value="ECO:0007669"/>
    <property type="project" value="InterPro"/>
</dbReference>
<dbReference type="PANTHER" id="PTHR28283:SF1">
    <property type="entry name" value="3',5'-CYCLIC-NUCLEOTIDE PHOSPHODIESTERASE 1"/>
    <property type="match status" value="1"/>
</dbReference>
<reference evidence="2 3" key="1">
    <citation type="submission" date="2019-03" db="EMBL/GenBank/DDBJ databases">
        <title>Genomic Encyclopedia of Type Strains, Phase IV (KMG-IV): sequencing the most valuable type-strain genomes for metagenomic binning, comparative biology and taxonomic classification.</title>
        <authorList>
            <person name="Goeker M."/>
        </authorList>
    </citation>
    <scope>NUCLEOTIDE SEQUENCE [LARGE SCALE GENOMIC DNA]</scope>
    <source>
        <strain evidence="2 3">DSM 19605</strain>
    </source>
</reference>
<keyword evidence="3" id="KW-1185">Reference proteome</keyword>
<evidence type="ECO:0000259" key="1">
    <source>
        <dbReference type="SMART" id="SM00849"/>
    </source>
</evidence>
<dbReference type="CDD" id="cd07735">
    <property type="entry name" value="class_II_PDE_MBL-fold"/>
    <property type="match status" value="1"/>
</dbReference>
<feature type="domain" description="Metallo-beta-lactamase" evidence="1">
    <location>
        <begin position="17"/>
        <end position="197"/>
    </location>
</feature>
<accession>A0A4R6UCD4</accession>
<dbReference type="GO" id="GO:0047555">
    <property type="term" value="F:3',5'-cyclic-GMP phosphodiesterase activity"/>
    <property type="evidence" value="ECO:0007669"/>
    <property type="project" value="TreeGrafter"/>
</dbReference>
<name>A0A4R6UCD4_9BURK</name>
<organism evidence="2 3">
    <name type="scientific">Tepidicella xavieri</name>
    <dbReference type="NCBI Taxonomy" id="360241"/>
    <lineage>
        <taxon>Bacteria</taxon>
        <taxon>Pseudomonadati</taxon>
        <taxon>Pseudomonadota</taxon>
        <taxon>Betaproteobacteria</taxon>
        <taxon>Burkholderiales</taxon>
        <taxon>Tepidicella</taxon>
    </lineage>
</organism>
<evidence type="ECO:0000313" key="2">
    <source>
        <dbReference type="EMBL" id="TDQ44360.1"/>
    </source>
</evidence>
<dbReference type="GO" id="GO:1902660">
    <property type="term" value="P:negative regulation of glucose mediated signaling pathway"/>
    <property type="evidence" value="ECO:0007669"/>
    <property type="project" value="TreeGrafter"/>
</dbReference>
<sequence length="260" mass="28350">MQVQVLGCSGAIAQQARTTSFLIDGHILVDAGTGVGDLSVDAMLQIEHVFLTHAHLDHIAALPLMIDTVAGGLTRPVVVHALPETIDALRRHIFNGTIWPDFSVIPSPADPFLVFAPLQVGEVVEVSGHRVEVLPAAHTVPAVGYAVDTPAGQWVFTGDTCSNPAFWRRVNEMRMAMLVIETAFSEREFDLALRSQHLCPSLLEEELRHLDLTRHPGLRIGITHTKPIEKGLIEAEVAQMGLDRAFGLIWLEAGQVFELG</sequence>
<comment type="caution">
    <text evidence="2">The sequence shown here is derived from an EMBL/GenBank/DDBJ whole genome shotgun (WGS) entry which is preliminary data.</text>
</comment>
<evidence type="ECO:0000313" key="3">
    <source>
        <dbReference type="Proteomes" id="UP000295510"/>
    </source>
</evidence>